<dbReference type="PANTHER" id="PTHR30308">
    <property type="entry name" value="TMRNA-BINDING COMPONENT OF TRANS-TRANSLATION TAGGING COMPLEX"/>
    <property type="match status" value="1"/>
</dbReference>
<feature type="region of interest" description="Disordered" evidence="4">
    <location>
        <begin position="136"/>
        <end position="162"/>
    </location>
</feature>
<reference evidence="5 6" key="1">
    <citation type="submission" date="2019-01" db="EMBL/GenBank/DDBJ databases">
        <title>Egibacter rhizosphaerae EGI 80759T.</title>
        <authorList>
            <person name="Chen D.-D."/>
            <person name="Tian Y."/>
            <person name="Jiao J.-Y."/>
            <person name="Zhang X.-T."/>
            <person name="Zhang Y.-G."/>
            <person name="Zhang Y."/>
            <person name="Xiao M."/>
            <person name="Shu W.-S."/>
            <person name="Li W.-J."/>
        </authorList>
    </citation>
    <scope>NUCLEOTIDE SEQUENCE [LARGE SCALE GENOMIC DNA]</scope>
    <source>
        <strain evidence="5 6">EGI 80759</strain>
    </source>
</reference>
<dbReference type="HAMAP" id="MF_00023">
    <property type="entry name" value="SmpB"/>
    <property type="match status" value="1"/>
</dbReference>
<dbReference type="NCBIfam" id="NF003843">
    <property type="entry name" value="PRK05422.1"/>
    <property type="match status" value="1"/>
</dbReference>
<evidence type="ECO:0000256" key="2">
    <source>
        <dbReference type="ARBA" id="ARBA00022884"/>
    </source>
</evidence>
<dbReference type="Gene3D" id="2.40.280.10">
    <property type="match status" value="1"/>
</dbReference>
<dbReference type="PROSITE" id="PS01317">
    <property type="entry name" value="SSRP"/>
    <property type="match status" value="1"/>
</dbReference>
<comment type="function">
    <text evidence="3">Required for rescue of stalled ribosomes mediated by trans-translation. Binds to transfer-messenger RNA (tmRNA), required for stable association of tmRNA with ribosomes. tmRNA and SmpB together mimic tRNA shape, replacing the anticodon stem-loop with SmpB. tmRNA is encoded by the ssrA gene; the 2 termini fold to resemble tRNA(Ala) and it encodes a 'tag peptide', a short internal open reading frame. During trans-translation Ala-aminoacylated tmRNA acts like a tRNA, entering the A-site of stalled ribosomes, displacing the stalled mRNA. The ribosome then switches to translate the ORF on the tmRNA; the nascent peptide is terminated with the 'tag peptide' encoded by the tmRNA and targeted for degradation. The ribosome is freed to recommence translation, which seems to be the essential function of trans-translation.</text>
</comment>
<evidence type="ECO:0000256" key="3">
    <source>
        <dbReference type="HAMAP-Rule" id="MF_00023"/>
    </source>
</evidence>
<dbReference type="SUPFAM" id="SSF74982">
    <property type="entry name" value="Small protein B (SmpB)"/>
    <property type="match status" value="1"/>
</dbReference>
<accession>A0A411YC73</accession>
<dbReference type="PANTHER" id="PTHR30308:SF2">
    <property type="entry name" value="SSRA-BINDING PROTEIN"/>
    <property type="match status" value="1"/>
</dbReference>
<dbReference type="NCBIfam" id="TIGR00086">
    <property type="entry name" value="smpB"/>
    <property type="match status" value="1"/>
</dbReference>
<dbReference type="InterPro" id="IPR000037">
    <property type="entry name" value="SsrA-bd_prot"/>
</dbReference>
<dbReference type="EMBL" id="CP036402">
    <property type="protein sequence ID" value="QBI18775.1"/>
    <property type="molecule type" value="Genomic_DNA"/>
</dbReference>
<proteinExistence type="inferred from homology"/>
<keyword evidence="2 3" id="KW-0694">RNA-binding</keyword>
<dbReference type="OrthoDB" id="9805462at2"/>
<evidence type="ECO:0000313" key="5">
    <source>
        <dbReference type="EMBL" id="QBI18775.1"/>
    </source>
</evidence>
<keyword evidence="1 3" id="KW-0963">Cytoplasm</keyword>
<evidence type="ECO:0000313" key="6">
    <source>
        <dbReference type="Proteomes" id="UP000291469"/>
    </source>
</evidence>
<dbReference type="InterPro" id="IPR023620">
    <property type="entry name" value="SmpB"/>
</dbReference>
<name>A0A411YC73_9ACTN</name>
<dbReference type="KEGG" id="erz:ER308_03895"/>
<dbReference type="GO" id="GO:0070930">
    <property type="term" value="P:trans-translation-dependent protein tagging"/>
    <property type="evidence" value="ECO:0007669"/>
    <property type="project" value="TreeGrafter"/>
</dbReference>
<sequence length="162" mass="18568">MAKKGAKQRDDDTIAVNRRARFDYEVLDTVEAGLALRGTEVKSLRAGKVSLQHAFATIKEGEAWLLQADIPEYQYGNIHNHWPTRERKLLLHRAEIERLAEFSREAGRTLVPLKMYWKDGKAKVLVGLARGKAQHDKRRDLAEKDAKRQVERTLAQRAKGKQ</sequence>
<comment type="subcellular location">
    <subcellularLocation>
        <location evidence="3">Cytoplasm</location>
    </subcellularLocation>
    <text evidence="3">The tmRNA-SmpB complex associates with stalled 70S ribosomes.</text>
</comment>
<dbReference type="Pfam" id="PF01668">
    <property type="entry name" value="SmpB"/>
    <property type="match status" value="1"/>
</dbReference>
<dbReference type="InterPro" id="IPR020081">
    <property type="entry name" value="SsrA-bd_prot_CS"/>
</dbReference>
<dbReference type="CDD" id="cd09294">
    <property type="entry name" value="SmpB"/>
    <property type="match status" value="1"/>
</dbReference>
<keyword evidence="6" id="KW-1185">Reference proteome</keyword>
<feature type="compositionally biased region" description="Basic and acidic residues" evidence="4">
    <location>
        <begin position="136"/>
        <end position="151"/>
    </location>
</feature>
<dbReference type="GO" id="GO:0070929">
    <property type="term" value="P:trans-translation"/>
    <property type="evidence" value="ECO:0007669"/>
    <property type="project" value="UniProtKB-UniRule"/>
</dbReference>
<dbReference type="GO" id="GO:0003723">
    <property type="term" value="F:RNA binding"/>
    <property type="evidence" value="ECO:0007669"/>
    <property type="project" value="UniProtKB-UniRule"/>
</dbReference>
<gene>
    <name evidence="3 5" type="primary">smpB</name>
    <name evidence="5" type="ORF">ER308_03895</name>
</gene>
<evidence type="ECO:0000256" key="1">
    <source>
        <dbReference type="ARBA" id="ARBA00022490"/>
    </source>
</evidence>
<protein>
    <recommendedName>
        <fullName evidence="3">SsrA-binding protein</fullName>
    </recommendedName>
    <alternativeName>
        <fullName evidence="3">Small protein B</fullName>
    </alternativeName>
</protein>
<dbReference type="RefSeq" id="WP_131153772.1">
    <property type="nucleotide sequence ID" value="NZ_CP036402.1"/>
</dbReference>
<dbReference type="GO" id="GO:0005829">
    <property type="term" value="C:cytosol"/>
    <property type="evidence" value="ECO:0007669"/>
    <property type="project" value="TreeGrafter"/>
</dbReference>
<comment type="similarity">
    <text evidence="3">Belongs to the SmpB family.</text>
</comment>
<organism evidence="5 6">
    <name type="scientific">Egibacter rhizosphaerae</name>
    <dbReference type="NCBI Taxonomy" id="1670831"/>
    <lineage>
        <taxon>Bacteria</taxon>
        <taxon>Bacillati</taxon>
        <taxon>Actinomycetota</taxon>
        <taxon>Nitriliruptoria</taxon>
        <taxon>Egibacterales</taxon>
        <taxon>Egibacteraceae</taxon>
        <taxon>Egibacter</taxon>
    </lineage>
</organism>
<dbReference type="Proteomes" id="UP000291469">
    <property type="component" value="Chromosome"/>
</dbReference>
<dbReference type="AlphaFoldDB" id="A0A411YC73"/>
<evidence type="ECO:0000256" key="4">
    <source>
        <dbReference type="SAM" id="MobiDB-lite"/>
    </source>
</evidence>